<keyword evidence="2" id="KW-1185">Reference proteome</keyword>
<organism evidence="1 2">
    <name type="scientific">Araneus ventricosus</name>
    <name type="common">Orbweaver spider</name>
    <name type="synonym">Epeira ventricosa</name>
    <dbReference type="NCBI Taxonomy" id="182803"/>
    <lineage>
        <taxon>Eukaryota</taxon>
        <taxon>Metazoa</taxon>
        <taxon>Ecdysozoa</taxon>
        <taxon>Arthropoda</taxon>
        <taxon>Chelicerata</taxon>
        <taxon>Arachnida</taxon>
        <taxon>Araneae</taxon>
        <taxon>Araneomorphae</taxon>
        <taxon>Entelegynae</taxon>
        <taxon>Araneoidea</taxon>
        <taxon>Araneidae</taxon>
        <taxon>Araneus</taxon>
    </lineage>
</organism>
<accession>A0A4Y2T745</accession>
<sequence>MGLCCSSKARTLPLATVAPRLMQNECLWCHASWQAGSSQAHILSDVPRRLALEACGDPAGVISIVLPRQLAPELKSAATRPMVQGFTTQNLTAVVR</sequence>
<evidence type="ECO:0000313" key="1">
    <source>
        <dbReference type="EMBL" id="GBN94965.1"/>
    </source>
</evidence>
<evidence type="ECO:0000313" key="2">
    <source>
        <dbReference type="Proteomes" id="UP000499080"/>
    </source>
</evidence>
<protein>
    <submittedName>
        <fullName evidence="1">Uncharacterized protein</fullName>
    </submittedName>
</protein>
<reference evidence="1 2" key="1">
    <citation type="journal article" date="2019" name="Sci. Rep.">
        <title>Orb-weaving spider Araneus ventricosus genome elucidates the spidroin gene catalogue.</title>
        <authorList>
            <person name="Kono N."/>
            <person name="Nakamura H."/>
            <person name="Ohtoshi R."/>
            <person name="Moran D.A.P."/>
            <person name="Shinohara A."/>
            <person name="Yoshida Y."/>
            <person name="Fujiwara M."/>
            <person name="Mori M."/>
            <person name="Tomita M."/>
            <person name="Arakawa K."/>
        </authorList>
    </citation>
    <scope>NUCLEOTIDE SEQUENCE [LARGE SCALE GENOMIC DNA]</scope>
</reference>
<proteinExistence type="predicted"/>
<dbReference type="AlphaFoldDB" id="A0A4Y2T745"/>
<gene>
    <name evidence="1" type="ORF">AVEN_5235_1</name>
</gene>
<name>A0A4Y2T745_ARAVE</name>
<dbReference type="Proteomes" id="UP000499080">
    <property type="component" value="Unassembled WGS sequence"/>
</dbReference>
<dbReference type="EMBL" id="BGPR01025777">
    <property type="protein sequence ID" value="GBN94965.1"/>
    <property type="molecule type" value="Genomic_DNA"/>
</dbReference>
<comment type="caution">
    <text evidence="1">The sequence shown here is derived from an EMBL/GenBank/DDBJ whole genome shotgun (WGS) entry which is preliminary data.</text>
</comment>